<dbReference type="InterPro" id="IPR010390">
    <property type="entry name" value="ABC-2_transporter-like"/>
</dbReference>
<keyword evidence="1" id="KW-0472">Membrane</keyword>
<feature type="transmembrane region" description="Helical" evidence="1">
    <location>
        <begin position="34"/>
        <end position="58"/>
    </location>
</feature>
<dbReference type="PANTHER" id="PTHR36832:SF1">
    <property type="entry name" value="SLR1174 PROTEIN"/>
    <property type="match status" value="1"/>
</dbReference>
<keyword evidence="1" id="KW-0812">Transmembrane</keyword>
<reference evidence="2 3" key="1">
    <citation type="submission" date="2021-03" db="EMBL/GenBank/DDBJ databases">
        <authorList>
            <person name="Grouzdev D.S."/>
        </authorList>
    </citation>
    <scope>NUCLEOTIDE SEQUENCE [LARGE SCALE GENOMIC DNA]</scope>
    <source>
        <strain evidence="2 3">M50-1</strain>
    </source>
</reference>
<keyword evidence="1" id="KW-1133">Transmembrane helix</keyword>
<evidence type="ECO:0000313" key="2">
    <source>
        <dbReference type="EMBL" id="MBP1467643.1"/>
    </source>
</evidence>
<accession>A0ABS4DDX9</accession>
<dbReference type="RefSeq" id="WP_135479815.1">
    <property type="nucleotide sequence ID" value="NZ_SIJK02000038.1"/>
</dbReference>
<proteinExistence type="predicted"/>
<name>A0ABS4DDX9_9CHLR</name>
<feature type="transmembrane region" description="Helical" evidence="1">
    <location>
        <begin position="70"/>
        <end position="97"/>
    </location>
</feature>
<feature type="transmembrane region" description="Helical" evidence="1">
    <location>
        <begin position="159"/>
        <end position="180"/>
    </location>
</feature>
<evidence type="ECO:0000256" key="1">
    <source>
        <dbReference type="SAM" id="Phobius"/>
    </source>
</evidence>
<feature type="transmembrane region" description="Helical" evidence="1">
    <location>
        <begin position="103"/>
        <end position="120"/>
    </location>
</feature>
<keyword evidence="3" id="KW-1185">Reference proteome</keyword>
<comment type="caution">
    <text evidence="2">The sequence shown here is derived from an EMBL/GenBank/DDBJ whole genome shotgun (WGS) entry which is preliminary data.</text>
</comment>
<dbReference type="EMBL" id="SIJK02000038">
    <property type="protein sequence ID" value="MBP1467643.1"/>
    <property type="molecule type" value="Genomic_DNA"/>
</dbReference>
<organism evidence="2 3">
    <name type="scientific">Candidatus Chloroploca mongolica</name>
    <dbReference type="NCBI Taxonomy" id="2528176"/>
    <lineage>
        <taxon>Bacteria</taxon>
        <taxon>Bacillati</taxon>
        <taxon>Chloroflexota</taxon>
        <taxon>Chloroflexia</taxon>
        <taxon>Chloroflexales</taxon>
        <taxon>Chloroflexineae</taxon>
        <taxon>Oscillochloridaceae</taxon>
        <taxon>Candidatus Chloroploca</taxon>
    </lineage>
</organism>
<protein>
    <submittedName>
        <fullName evidence="2">ABC-2 family transporter protein</fullName>
    </submittedName>
</protein>
<dbReference type="Pfam" id="PF06182">
    <property type="entry name" value="ABC2_membrane_6"/>
    <property type="match status" value="1"/>
</dbReference>
<evidence type="ECO:0000313" key="3">
    <source>
        <dbReference type="Proteomes" id="UP001193081"/>
    </source>
</evidence>
<sequence>MNIVFTPYGWEWRIKRGDLSASLLRPIHPLHQDLAYFGGWKLVVIVLWLPIAAILAFIFQPTLNPTPLEIGVFAVAIWGAYLIRSMFLWLLGMITFWTTRVSALYELYFAVELLLSGRLVPMSLLPPWARDLAMFMPFQWTFGFPIEALVGTLSTTELLTGLAIQVLWILIGLGLVQLVWRAGVRRYGAVGG</sequence>
<gene>
    <name evidence="2" type="ORF">EYB53_018155</name>
</gene>
<dbReference type="PANTHER" id="PTHR36832">
    <property type="entry name" value="SLR1174 PROTEIN-RELATED"/>
    <property type="match status" value="1"/>
</dbReference>
<dbReference type="Proteomes" id="UP001193081">
    <property type="component" value="Unassembled WGS sequence"/>
</dbReference>